<accession>A0A2T5GEQ5</accession>
<protein>
    <recommendedName>
        <fullName evidence="4">Integral membrane protein</fullName>
    </recommendedName>
</protein>
<proteinExistence type="predicted"/>
<gene>
    <name evidence="2" type="ORF">HSCHL_2251</name>
</gene>
<evidence type="ECO:0000313" key="3">
    <source>
        <dbReference type="Proteomes" id="UP000244180"/>
    </source>
</evidence>
<sequence>MNGFWPALLFNAVTELDNVLVLTAVVRRRFALSRPALFAVVSLVALVRGSAMQQIAPALARPTVACPVGLYAFGLAALILGQSFRPPRPERETVPARWAGLRRAVAIAQGLFAVLLLDLALSADQLVIGAGWLPAGLPGFAAVLGGLWAAFLAVWGLPEAVFRSPWTVRAAAVLIALAGWDVLPAPCRGPAAFMAAAGFLLPFVRRSFRPDDG</sequence>
<evidence type="ECO:0008006" key="4">
    <source>
        <dbReference type="Google" id="ProtNLM"/>
    </source>
</evidence>
<keyword evidence="1" id="KW-0472">Membrane</keyword>
<keyword evidence="1" id="KW-1133">Transmembrane helix</keyword>
<feature type="transmembrane region" description="Helical" evidence="1">
    <location>
        <begin position="104"/>
        <end position="123"/>
    </location>
</feature>
<organism evidence="2 3">
    <name type="scientific">Hydrogenibacillus schlegelii</name>
    <name type="common">Bacillus schlegelii</name>
    <dbReference type="NCBI Taxonomy" id="1484"/>
    <lineage>
        <taxon>Bacteria</taxon>
        <taxon>Bacillati</taxon>
        <taxon>Bacillota</taxon>
        <taxon>Bacilli</taxon>
        <taxon>Bacillales</taxon>
        <taxon>Bacillales Family X. Incertae Sedis</taxon>
        <taxon>Hydrogenibacillus</taxon>
    </lineage>
</organism>
<reference evidence="2 3" key="1">
    <citation type="submission" date="2017-08" db="EMBL/GenBank/DDBJ databases">
        <title>Burning lignite coal seam in the remote Altai Mountains harbors a hydrogen-driven thermophilic microbial community.</title>
        <authorList>
            <person name="Kadnikov V.V."/>
            <person name="Mardanov A.V."/>
            <person name="Ivasenko D."/>
            <person name="Beletsky A.V."/>
            <person name="Karnachuk O.V."/>
            <person name="Ravin N.V."/>
        </authorList>
    </citation>
    <scope>NUCLEOTIDE SEQUENCE [LARGE SCALE GENOMIC DNA]</scope>
    <source>
        <strain evidence="2">AL33</strain>
    </source>
</reference>
<name>A0A2T5GEQ5_HYDSH</name>
<feature type="transmembrane region" description="Helical" evidence="1">
    <location>
        <begin position="135"/>
        <end position="154"/>
    </location>
</feature>
<evidence type="ECO:0000256" key="1">
    <source>
        <dbReference type="SAM" id="Phobius"/>
    </source>
</evidence>
<evidence type="ECO:0000313" key="2">
    <source>
        <dbReference type="EMBL" id="PTQ54660.1"/>
    </source>
</evidence>
<dbReference type="AlphaFoldDB" id="A0A2T5GEQ5"/>
<dbReference type="Proteomes" id="UP000244180">
    <property type="component" value="Unassembled WGS sequence"/>
</dbReference>
<feature type="transmembrane region" description="Helical" evidence="1">
    <location>
        <begin position="36"/>
        <end position="56"/>
    </location>
</feature>
<keyword evidence="1" id="KW-0812">Transmembrane</keyword>
<dbReference type="RefSeq" id="WP_272999452.1">
    <property type="nucleotide sequence ID" value="NZ_PEBV01000002.1"/>
</dbReference>
<comment type="caution">
    <text evidence="2">The sequence shown here is derived from an EMBL/GenBank/DDBJ whole genome shotgun (WGS) entry which is preliminary data.</text>
</comment>
<feature type="transmembrane region" description="Helical" evidence="1">
    <location>
        <begin position="62"/>
        <end position="84"/>
    </location>
</feature>
<dbReference type="EMBL" id="PEBV01000002">
    <property type="protein sequence ID" value="PTQ54660.1"/>
    <property type="molecule type" value="Genomic_DNA"/>
</dbReference>